<dbReference type="PROSITE" id="PS51832">
    <property type="entry name" value="HD_GYP"/>
    <property type="match status" value="1"/>
</dbReference>
<feature type="modified residue" description="4-aspartylphosphate" evidence="2">
    <location>
        <position position="60"/>
    </location>
</feature>
<dbReference type="AlphaFoldDB" id="A0A5R8Y0Z4"/>
<sequence length="598" mass="69083">MIENNYLKSLNILYVEDEPTTAKKFSSILKKIFNEVFYAPNGKEALDIFYNNNINIVISDINMPILNGLELAKEIRKTDINLPIVLISARNESDTLLEAIDLNIDSYILKPISLDAFIEKINSISKKIEAKENQKILDQYKQVIDDASIVVKFDLDGKITYTNNLYSKVTGFNFDEVKDKYFNFNQHIEEKSSVYLELWEKLRDKEQWKGRLRNYTKDKNEYIIDSIIIPIIDINNNTKEYISISNDVTDQISLNNLLNIEIKNYKDNLTSKSHFLTEYQRGLNEITSIAKTDKDFNIITINTKFLKILELQRKELINRNFFNFINLEENNCVEFLENLKNKKASEQIIIFDTKKEKKHIDINISPILDSNKNIIEYLIAANDLTSSINLQHEIELTQKDVILTLGEIGEQRSNETGNHVKRVSKYSYLLAKKLGFTEEEANLIQLAAPMHDIGKIGIPDSILHKKGKLTKEEFAIMKTHTTIGFDMLKNSKRKIMKAAAIISHEHHEKWDGSGYPRGLAGEEIHIYGRILSVVDTFDALGSERCYKKAWELDDIIEYLKEKAGKDFDPKVVDILLNNIDEFLEIKEELTFEVQGEVA</sequence>
<evidence type="ECO:0000313" key="7">
    <source>
        <dbReference type="Proteomes" id="UP000308901"/>
    </source>
</evidence>
<dbReference type="PROSITE" id="PS50110">
    <property type="entry name" value="RESPONSE_REGULATORY"/>
    <property type="match status" value="1"/>
</dbReference>
<dbReference type="GO" id="GO:0009214">
    <property type="term" value="P:cyclic nucleotide catabolic process"/>
    <property type="evidence" value="ECO:0007669"/>
    <property type="project" value="UniProtKB-ARBA"/>
</dbReference>
<dbReference type="PANTHER" id="PTHR45228:SF9">
    <property type="entry name" value="3'3'-CGAMP-SPECIFIC PHOSPHODIESTERASE 2"/>
    <property type="match status" value="1"/>
</dbReference>
<comment type="caution">
    <text evidence="6">The sequence shown here is derived from an EMBL/GenBank/DDBJ whole genome shotgun (WGS) entry which is preliminary data.</text>
</comment>
<dbReference type="FunFam" id="1.10.3210.10:FF:000018">
    <property type="entry name" value="Two-component system response regulator"/>
    <property type="match status" value="1"/>
</dbReference>
<dbReference type="GO" id="GO:0004112">
    <property type="term" value="F:cyclic-nucleotide phosphodiesterase activity"/>
    <property type="evidence" value="ECO:0007669"/>
    <property type="project" value="UniProtKB-ARBA"/>
</dbReference>
<dbReference type="InterPro" id="IPR011006">
    <property type="entry name" value="CheY-like_superfamily"/>
</dbReference>
<dbReference type="Gene3D" id="3.30.450.20">
    <property type="entry name" value="PAS domain"/>
    <property type="match status" value="2"/>
</dbReference>
<feature type="domain" description="HD-GYP" evidence="5">
    <location>
        <begin position="394"/>
        <end position="591"/>
    </location>
</feature>
<dbReference type="SUPFAM" id="SSF109604">
    <property type="entry name" value="HD-domain/PDEase-like"/>
    <property type="match status" value="1"/>
</dbReference>
<dbReference type="InterPro" id="IPR000014">
    <property type="entry name" value="PAS"/>
</dbReference>
<dbReference type="SUPFAM" id="SSF52172">
    <property type="entry name" value="CheY-like"/>
    <property type="match status" value="1"/>
</dbReference>
<evidence type="ECO:0000259" key="4">
    <source>
        <dbReference type="PROSITE" id="PS50112"/>
    </source>
</evidence>
<dbReference type="Gene3D" id="1.10.3210.10">
    <property type="entry name" value="Hypothetical protein af1432"/>
    <property type="match status" value="1"/>
</dbReference>
<dbReference type="SMART" id="SM00448">
    <property type="entry name" value="REC"/>
    <property type="match status" value="1"/>
</dbReference>
<dbReference type="Pfam" id="PF13426">
    <property type="entry name" value="PAS_9"/>
    <property type="match status" value="2"/>
</dbReference>
<evidence type="ECO:0000259" key="3">
    <source>
        <dbReference type="PROSITE" id="PS50110"/>
    </source>
</evidence>
<dbReference type="GO" id="GO:0000160">
    <property type="term" value="P:phosphorelay signal transduction system"/>
    <property type="evidence" value="ECO:0007669"/>
    <property type="project" value="InterPro"/>
</dbReference>
<keyword evidence="2" id="KW-0597">Phosphoprotein</keyword>
<dbReference type="SMART" id="SM00091">
    <property type="entry name" value="PAS"/>
    <property type="match status" value="2"/>
</dbReference>
<feature type="domain" description="PAS" evidence="4">
    <location>
        <begin position="136"/>
        <end position="180"/>
    </location>
</feature>
<gene>
    <name evidence="6" type="ORF">FDK22_07700</name>
</gene>
<proteinExistence type="predicted"/>
<dbReference type="InterPro" id="IPR001610">
    <property type="entry name" value="PAC"/>
</dbReference>
<dbReference type="InterPro" id="IPR037522">
    <property type="entry name" value="HD_GYP_dom"/>
</dbReference>
<keyword evidence="7" id="KW-1185">Reference proteome</keyword>
<dbReference type="InterPro" id="IPR035965">
    <property type="entry name" value="PAS-like_dom_sf"/>
</dbReference>
<dbReference type="CDD" id="cd00130">
    <property type="entry name" value="PAS"/>
    <property type="match status" value="1"/>
</dbReference>
<organism evidence="6 7">
    <name type="scientific">Arcobacter arenosus</name>
    <dbReference type="NCBI Taxonomy" id="2576037"/>
    <lineage>
        <taxon>Bacteria</taxon>
        <taxon>Pseudomonadati</taxon>
        <taxon>Campylobacterota</taxon>
        <taxon>Epsilonproteobacteria</taxon>
        <taxon>Campylobacterales</taxon>
        <taxon>Arcobacteraceae</taxon>
        <taxon>Arcobacter</taxon>
    </lineage>
</organism>
<dbReference type="Pfam" id="PF00072">
    <property type="entry name" value="Response_reg"/>
    <property type="match status" value="1"/>
</dbReference>
<dbReference type="InterPro" id="IPR052020">
    <property type="entry name" value="Cyclic_di-GMP/3'3'-cGAMP_PDE"/>
</dbReference>
<dbReference type="Proteomes" id="UP000308901">
    <property type="component" value="Unassembled WGS sequence"/>
</dbReference>
<evidence type="ECO:0000256" key="2">
    <source>
        <dbReference type="PROSITE-ProRule" id="PRU00169"/>
    </source>
</evidence>
<dbReference type="SMART" id="SM00471">
    <property type="entry name" value="HDc"/>
    <property type="match status" value="1"/>
</dbReference>
<dbReference type="RefSeq" id="WP_138152344.1">
    <property type="nucleotide sequence ID" value="NZ_VANU01000003.1"/>
</dbReference>
<protein>
    <submittedName>
        <fullName evidence="6">Response regulator</fullName>
    </submittedName>
</protein>
<dbReference type="SMART" id="SM00086">
    <property type="entry name" value="PAC"/>
    <property type="match status" value="2"/>
</dbReference>
<accession>A0A5R8Y0Z4</accession>
<dbReference type="Gene3D" id="3.40.50.2300">
    <property type="match status" value="1"/>
</dbReference>
<dbReference type="CDD" id="cd00156">
    <property type="entry name" value="REC"/>
    <property type="match status" value="1"/>
</dbReference>
<dbReference type="SUPFAM" id="SSF55785">
    <property type="entry name" value="PYP-like sensor domain (PAS domain)"/>
    <property type="match status" value="2"/>
</dbReference>
<dbReference type="Pfam" id="PF13487">
    <property type="entry name" value="HD_5"/>
    <property type="match status" value="1"/>
</dbReference>
<dbReference type="PANTHER" id="PTHR45228">
    <property type="entry name" value="CYCLIC DI-GMP PHOSPHODIESTERASE TM_0186-RELATED"/>
    <property type="match status" value="1"/>
</dbReference>
<evidence type="ECO:0000313" key="6">
    <source>
        <dbReference type="EMBL" id="TLP38350.1"/>
    </source>
</evidence>
<dbReference type="PROSITE" id="PS50112">
    <property type="entry name" value="PAS"/>
    <property type="match status" value="1"/>
</dbReference>
<keyword evidence="1" id="KW-0378">Hydrolase</keyword>
<name>A0A5R8Y0Z4_9BACT</name>
<dbReference type="EMBL" id="VANU01000003">
    <property type="protein sequence ID" value="TLP38350.1"/>
    <property type="molecule type" value="Genomic_DNA"/>
</dbReference>
<dbReference type="InterPro" id="IPR001789">
    <property type="entry name" value="Sig_transdc_resp-reg_receiver"/>
</dbReference>
<dbReference type="OrthoDB" id="9781223at2"/>
<reference evidence="6 7" key="1">
    <citation type="submission" date="2019-05" db="EMBL/GenBank/DDBJ databases">
        <title>Arcobacter sp. nov., isolated from sea sediment.</title>
        <authorList>
            <person name="Kim W."/>
        </authorList>
    </citation>
    <scope>NUCLEOTIDE SEQUENCE [LARGE SCALE GENOMIC DNA]</scope>
    <source>
        <strain evidence="6 7">CAU 1517</strain>
    </source>
</reference>
<feature type="domain" description="Response regulatory" evidence="3">
    <location>
        <begin position="11"/>
        <end position="125"/>
    </location>
</feature>
<evidence type="ECO:0000259" key="5">
    <source>
        <dbReference type="PROSITE" id="PS51832"/>
    </source>
</evidence>
<evidence type="ECO:0000256" key="1">
    <source>
        <dbReference type="ARBA" id="ARBA00022801"/>
    </source>
</evidence>
<dbReference type="CDD" id="cd00077">
    <property type="entry name" value="HDc"/>
    <property type="match status" value="1"/>
</dbReference>
<dbReference type="NCBIfam" id="TIGR00229">
    <property type="entry name" value="sensory_box"/>
    <property type="match status" value="2"/>
</dbReference>
<dbReference type="InterPro" id="IPR003607">
    <property type="entry name" value="HD/PDEase_dom"/>
</dbReference>